<keyword evidence="6" id="KW-0067">ATP-binding</keyword>
<dbReference type="PROSITE" id="PS51194">
    <property type="entry name" value="HELICASE_CTER"/>
    <property type="match status" value="1"/>
</dbReference>
<dbReference type="PANTHER" id="PTHR47161:SF1">
    <property type="entry name" value="LYMPHOID-SPECIFIC HELICASE"/>
    <property type="match status" value="1"/>
</dbReference>
<evidence type="ECO:0000256" key="4">
    <source>
        <dbReference type="ARBA" id="ARBA00022801"/>
    </source>
</evidence>
<keyword evidence="3" id="KW-0547">Nucleotide-binding</keyword>
<dbReference type="Pfam" id="PF00271">
    <property type="entry name" value="Helicase_C"/>
    <property type="match status" value="1"/>
</dbReference>
<evidence type="ECO:0000313" key="11">
    <source>
        <dbReference type="EMBL" id="CAL1683376.1"/>
    </source>
</evidence>
<evidence type="ECO:0000256" key="3">
    <source>
        <dbReference type="ARBA" id="ARBA00022741"/>
    </source>
</evidence>
<dbReference type="GO" id="GO:0006346">
    <property type="term" value="P:DNA methylation-dependent constitutive heterochromatin formation"/>
    <property type="evidence" value="ECO:0007669"/>
    <property type="project" value="TreeGrafter"/>
</dbReference>
<dbReference type="InterPro" id="IPR038718">
    <property type="entry name" value="SNF2-like_sf"/>
</dbReference>
<dbReference type="InterPro" id="IPR000330">
    <property type="entry name" value="SNF2_N"/>
</dbReference>
<dbReference type="SMART" id="SM00487">
    <property type="entry name" value="DEXDc"/>
    <property type="match status" value="1"/>
</dbReference>
<protein>
    <recommendedName>
        <fullName evidence="13">Lymphoid-specific helicase</fullName>
    </recommendedName>
</protein>
<sequence>MEVDLSVDNNLNMLDSGCPVSSPTEDMLIVSNVKFNNTPLEYSEEEKTKGRKRRYNEIELERKQLAEEEYNHEIHEQRYKRLMHLLNKSKFYSSFLVNKIEKGKDVKKKGKPFINNENVPPSNKRQKIASGKYNIQEYIFPEIRKQMKAKNDKTNLSREEIEAELSADSDTEMKSSTMQNTAVIPKYFQGELYDYQQAGLEWLKVLYENALNGILADEMGLGKTIQVIALICHLIERKQAGPYLIIAPLSTIPNWLMEFERFSPDIPVVLFYGTKVEREAIRIKIKNKYHVTDGYKTQPVVITTYETPLQETRFLQSQKWRYIIIDEGHRIKNHNCMLVTALKTMQSMNRLILTGTPLQNNLAELWSLLNFLLPEIFDDLAVFESWFSVKELEQEGAEKFLKQEEEKHVLSSLREILKPFMLRRIKDEVNLKIPPKKELVVYAPLTELQHDLYKAVLNRDLEKLSKIEKPDLIIQTPDGKKPKRRAYLRSKYGSTESLENNFEIEMSSSTLLEEIENSNDTNEWKAMKPMDQQNLSIWKQYTDVTDRNRDFLVRIQFVNRVPMYKKIVNHPYLVHCPLNSVGLPKIDNDLIKSSGKLLVVDAMLAKLKARGHKVLLFSTMTMILDMIEDYLLLRNYNYVRLDGSTNIEVRKENIKTFNNDPDMFLFLISTRAGGVGLNLAGADTVIIYDSDWNPQADIQAMARCHRIGQTKPVVVYRLCTKGTIDEAVIKRSETKRILEKIVISKEWRGTNYLSKDALLQLKQLMESKEYKVVTSENEVFTELELDKLLDRSDITNE</sequence>
<gene>
    <name evidence="11" type="ORF">LPLAT_LOCUS9114</name>
</gene>
<evidence type="ECO:0000313" key="12">
    <source>
        <dbReference type="Proteomes" id="UP001497644"/>
    </source>
</evidence>
<evidence type="ECO:0008006" key="13">
    <source>
        <dbReference type="Google" id="ProtNLM"/>
    </source>
</evidence>
<dbReference type="FunFam" id="3.40.50.10810:FF:000015">
    <property type="entry name" value="lymphoid-specific helicase isoform X1"/>
    <property type="match status" value="1"/>
</dbReference>
<dbReference type="InterPro" id="IPR014001">
    <property type="entry name" value="Helicase_ATP-bd"/>
</dbReference>
<keyword evidence="4" id="KW-0378">Hydrolase</keyword>
<keyword evidence="8" id="KW-0539">Nucleus</keyword>
<keyword evidence="5" id="KW-0347">Helicase</keyword>
<dbReference type="Pfam" id="PF00176">
    <property type="entry name" value="SNF2-rel_dom"/>
    <property type="match status" value="1"/>
</dbReference>
<comment type="similarity">
    <text evidence="2">Belongs to the SNF2/RAD54 helicase family.</text>
</comment>
<dbReference type="InterPro" id="IPR001650">
    <property type="entry name" value="Helicase_C-like"/>
</dbReference>
<dbReference type="Gene3D" id="3.40.50.10810">
    <property type="entry name" value="Tandem AAA-ATPase domain"/>
    <property type="match status" value="1"/>
</dbReference>
<keyword evidence="7" id="KW-0175">Coiled coil</keyword>
<name>A0AAV2NSK1_9HYME</name>
<dbReference type="Proteomes" id="UP001497644">
    <property type="component" value="Chromosome 4"/>
</dbReference>
<evidence type="ECO:0000256" key="5">
    <source>
        <dbReference type="ARBA" id="ARBA00022806"/>
    </source>
</evidence>
<dbReference type="EMBL" id="OZ034827">
    <property type="protein sequence ID" value="CAL1683376.1"/>
    <property type="molecule type" value="Genomic_DNA"/>
</dbReference>
<evidence type="ECO:0000259" key="9">
    <source>
        <dbReference type="PROSITE" id="PS51192"/>
    </source>
</evidence>
<dbReference type="SUPFAM" id="SSF52540">
    <property type="entry name" value="P-loop containing nucleoside triphosphate hydrolases"/>
    <property type="match status" value="2"/>
</dbReference>
<evidence type="ECO:0000256" key="1">
    <source>
        <dbReference type="ARBA" id="ARBA00004123"/>
    </source>
</evidence>
<evidence type="ECO:0000256" key="6">
    <source>
        <dbReference type="ARBA" id="ARBA00022840"/>
    </source>
</evidence>
<proteinExistence type="inferred from homology"/>
<dbReference type="SMART" id="SM00490">
    <property type="entry name" value="HELICc"/>
    <property type="match status" value="1"/>
</dbReference>
<evidence type="ECO:0000256" key="7">
    <source>
        <dbReference type="ARBA" id="ARBA00023054"/>
    </source>
</evidence>
<dbReference type="InterPro" id="IPR027417">
    <property type="entry name" value="P-loop_NTPase"/>
</dbReference>
<evidence type="ECO:0000259" key="10">
    <source>
        <dbReference type="PROSITE" id="PS51194"/>
    </source>
</evidence>
<dbReference type="GO" id="GO:0044027">
    <property type="term" value="P:negative regulation of gene expression via chromosomal CpG island methylation"/>
    <property type="evidence" value="ECO:0007669"/>
    <property type="project" value="TreeGrafter"/>
</dbReference>
<evidence type="ECO:0000256" key="2">
    <source>
        <dbReference type="ARBA" id="ARBA00007025"/>
    </source>
</evidence>
<keyword evidence="12" id="KW-1185">Reference proteome</keyword>
<comment type="subcellular location">
    <subcellularLocation>
        <location evidence="1">Nucleus</location>
    </subcellularLocation>
</comment>
<dbReference type="GO" id="GO:0005634">
    <property type="term" value="C:nucleus"/>
    <property type="evidence" value="ECO:0007669"/>
    <property type="project" value="UniProtKB-SubCell"/>
</dbReference>
<dbReference type="Gene3D" id="3.40.50.300">
    <property type="entry name" value="P-loop containing nucleotide triphosphate hydrolases"/>
    <property type="match status" value="1"/>
</dbReference>
<dbReference type="GO" id="GO:0005524">
    <property type="term" value="F:ATP binding"/>
    <property type="evidence" value="ECO:0007669"/>
    <property type="project" value="UniProtKB-KW"/>
</dbReference>
<feature type="domain" description="Helicase ATP-binding" evidence="9">
    <location>
        <begin position="204"/>
        <end position="375"/>
    </location>
</feature>
<dbReference type="PROSITE" id="PS51192">
    <property type="entry name" value="HELICASE_ATP_BIND_1"/>
    <property type="match status" value="1"/>
</dbReference>
<dbReference type="GO" id="GO:0016787">
    <property type="term" value="F:hydrolase activity"/>
    <property type="evidence" value="ECO:0007669"/>
    <property type="project" value="UniProtKB-KW"/>
</dbReference>
<accession>A0AAV2NSK1</accession>
<dbReference type="CDD" id="cd18793">
    <property type="entry name" value="SF2_C_SNF"/>
    <property type="match status" value="1"/>
</dbReference>
<dbReference type="AlphaFoldDB" id="A0AAV2NSK1"/>
<dbReference type="GO" id="GO:0005721">
    <property type="term" value="C:pericentric heterochromatin"/>
    <property type="evidence" value="ECO:0007669"/>
    <property type="project" value="TreeGrafter"/>
</dbReference>
<dbReference type="GO" id="GO:0003682">
    <property type="term" value="F:chromatin binding"/>
    <property type="evidence" value="ECO:0007669"/>
    <property type="project" value="TreeGrafter"/>
</dbReference>
<organism evidence="11 12">
    <name type="scientific">Lasius platythorax</name>
    <dbReference type="NCBI Taxonomy" id="488582"/>
    <lineage>
        <taxon>Eukaryota</taxon>
        <taxon>Metazoa</taxon>
        <taxon>Ecdysozoa</taxon>
        <taxon>Arthropoda</taxon>
        <taxon>Hexapoda</taxon>
        <taxon>Insecta</taxon>
        <taxon>Pterygota</taxon>
        <taxon>Neoptera</taxon>
        <taxon>Endopterygota</taxon>
        <taxon>Hymenoptera</taxon>
        <taxon>Apocrita</taxon>
        <taxon>Aculeata</taxon>
        <taxon>Formicoidea</taxon>
        <taxon>Formicidae</taxon>
        <taxon>Formicinae</taxon>
        <taxon>Lasius</taxon>
        <taxon>Lasius</taxon>
    </lineage>
</organism>
<feature type="domain" description="Helicase C-terminal" evidence="10">
    <location>
        <begin position="599"/>
        <end position="765"/>
    </location>
</feature>
<dbReference type="PANTHER" id="PTHR47161">
    <property type="entry name" value="LYMPHOID-SPECIFIC HELICASE"/>
    <property type="match status" value="1"/>
</dbReference>
<evidence type="ECO:0000256" key="8">
    <source>
        <dbReference type="ARBA" id="ARBA00023242"/>
    </source>
</evidence>
<dbReference type="GO" id="GO:0031508">
    <property type="term" value="P:pericentric heterochromatin formation"/>
    <property type="evidence" value="ECO:0007669"/>
    <property type="project" value="TreeGrafter"/>
</dbReference>
<dbReference type="InterPro" id="IPR049730">
    <property type="entry name" value="SNF2/RAD54-like_C"/>
</dbReference>
<dbReference type="GO" id="GO:0004386">
    <property type="term" value="F:helicase activity"/>
    <property type="evidence" value="ECO:0007669"/>
    <property type="project" value="UniProtKB-KW"/>
</dbReference>
<reference evidence="11" key="1">
    <citation type="submission" date="2024-04" db="EMBL/GenBank/DDBJ databases">
        <authorList>
            <consortium name="Molecular Ecology Group"/>
        </authorList>
    </citation>
    <scope>NUCLEOTIDE SEQUENCE</scope>
</reference>